<evidence type="ECO:0000313" key="1">
    <source>
        <dbReference type="EMBL" id="STL40370.1"/>
    </source>
</evidence>
<dbReference type="EMBL" id="UGCP01000006">
    <property type="protein sequence ID" value="STL40370.1"/>
    <property type="molecule type" value="Genomic_DNA"/>
</dbReference>
<gene>
    <name evidence="1" type="ORF">NCTC8622_07890</name>
</gene>
<accession>A0A377AXC7</accession>
<sequence>MATLPPMAMCFTLKVPPAAGEGELFIGWSGTSGAHAPVHIRSRRDTDSANWSEWAQVYTSKDSIPGVNAKGNQDTSGNAATATKLQTACTINGVSLMVLKTLS</sequence>
<organism evidence="1 2">
    <name type="scientific">Escherichia coli</name>
    <dbReference type="NCBI Taxonomy" id="562"/>
    <lineage>
        <taxon>Bacteria</taxon>
        <taxon>Pseudomonadati</taxon>
        <taxon>Pseudomonadota</taxon>
        <taxon>Gammaproteobacteria</taxon>
        <taxon>Enterobacterales</taxon>
        <taxon>Enterobacteriaceae</taxon>
        <taxon>Escherichia</taxon>
    </lineage>
</organism>
<evidence type="ECO:0000313" key="2">
    <source>
        <dbReference type="Proteomes" id="UP000254079"/>
    </source>
</evidence>
<dbReference type="Proteomes" id="UP000254079">
    <property type="component" value="Unassembled WGS sequence"/>
</dbReference>
<name>A0A377AXC7_ECOLX</name>
<protein>
    <submittedName>
        <fullName evidence="1">Major tail fiber protein</fullName>
    </submittedName>
</protein>
<proteinExistence type="predicted"/>
<dbReference type="AlphaFoldDB" id="A0A377AXC7"/>
<reference evidence="1 2" key="1">
    <citation type="submission" date="2018-06" db="EMBL/GenBank/DDBJ databases">
        <authorList>
            <consortium name="Pathogen Informatics"/>
            <person name="Doyle S."/>
        </authorList>
    </citation>
    <scope>NUCLEOTIDE SEQUENCE [LARGE SCALE GENOMIC DNA]</scope>
    <source>
        <strain evidence="1 2">NCTC8622</strain>
    </source>
</reference>